<dbReference type="Proteomes" id="UP000638648">
    <property type="component" value="Unassembled WGS sequence"/>
</dbReference>
<evidence type="ECO:0000313" key="2">
    <source>
        <dbReference type="Proteomes" id="UP000638648"/>
    </source>
</evidence>
<keyword evidence="2" id="KW-1185">Reference proteome</keyword>
<organism evidence="1 2">
    <name type="scientific">Actinopolymorpha pittospori</name>
    <dbReference type="NCBI Taxonomy" id="648752"/>
    <lineage>
        <taxon>Bacteria</taxon>
        <taxon>Bacillati</taxon>
        <taxon>Actinomycetota</taxon>
        <taxon>Actinomycetes</taxon>
        <taxon>Propionibacteriales</taxon>
        <taxon>Actinopolymorphaceae</taxon>
        <taxon>Actinopolymorpha</taxon>
    </lineage>
</organism>
<protein>
    <submittedName>
        <fullName evidence="1">RimJ/RimL family protein N-acetyltransferase</fullName>
    </submittedName>
</protein>
<proteinExistence type="predicted"/>
<dbReference type="AlphaFoldDB" id="A0A927MY22"/>
<dbReference type="EMBL" id="JADBEM010000001">
    <property type="protein sequence ID" value="MBE1609036.1"/>
    <property type="molecule type" value="Genomic_DNA"/>
</dbReference>
<reference evidence="1" key="1">
    <citation type="submission" date="2020-10" db="EMBL/GenBank/DDBJ databases">
        <title>Sequencing the genomes of 1000 actinobacteria strains.</title>
        <authorList>
            <person name="Klenk H.-P."/>
        </authorList>
    </citation>
    <scope>NUCLEOTIDE SEQUENCE</scope>
    <source>
        <strain evidence="1">DSM 45354</strain>
    </source>
</reference>
<gene>
    <name evidence="1" type="ORF">HEB94_005884</name>
</gene>
<accession>A0A927MY22</accession>
<name>A0A927MY22_9ACTN</name>
<evidence type="ECO:0000313" key="1">
    <source>
        <dbReference type="EMBL" id="MBE1609036.1"/>
    </source>
</evidence>
<comment type="caution">
    <text evidence="1">The sequence shown here is derived from an EMBL/GenBank/DDBJ whole genome shotgun (WGS) entry which is preliminary data.</text>
</comment>
<sequence length="58" mass="6395">MACVGTDCDRTRRAASVRPANLGSRRILEKIGMTLDHCEEDHKGTLLFLSRTFSTVSA</sequence>